<protein>
    <submittedName>
        <fullName evidence="2">Uncharacterized protein</fullName>
    </submittedName>
</protein>
<comment type="caution">
    <text evidence="2">The sequence shown here is derived from an EMBL/GenBank/DDBJ whole genome shotgun (WGS) entry which is preliminary data.</text>
</comment>
<keyword evidence="1" id="KW-0472">Membrane</keyword>
<gene>
    <name evidence="2" type="ORF">ACFQRF_00245</name>
</gene>
<feature type="transmembrane region" description="Helical" evidence="1">
    <location>
        <begin position="46"/>
        <end position="68"/>
    </location>
</feature>
<proteinExistence type="predicted"/>
<evidence type="ECO:0000256" key="1">
    <source>
        <dbReference type="SAM" id="Phobius"/>
    </source>
</evidence>
<feature type="transmembrane region" description="Helical" evidence="1">
    <location>
        <begin position="115"/>
        <end position="142"/>
    </location>
</feature>
<keyword evidence="1" id="KW-1133">Transmembrane helix</keyword>
<name>A0ABW2K9W9_9ACTN</name>
<keyword evidence="1" id="KW-0812">Transmembrane</keyword>
<dbReference type="RefSeq" id="WP_379867938.1">
    <property type="nucleotide sequence ID" value="NZ_JBHTBH010000001.1"/>
</dbReference>
<feature type="transmembrane region" description="Helical" evidence="1">
    <location>
        <begin position="88"/>
        <end position="109"/>
    </location>
</feature>
<feature type="transmembrane region" description="Helical" evidence="1">
    <location>
        <begin position="12"/>
        <end position="34"/>
    </location>
</feature>
<reference evidence="3" key="1">
    <citation type="journal article" date="2019" name="Int. J. Syst. Evol. Microbiol.">
        <title>The Global Catalogue of Microorganisms (GCM) 10K type strain sequencing project: providing services to taxonomists for standard genome sequencing and annotation.</title>
        <authorList>
            <consortium name="The Broad Institute Genomics Platform"/>
            <consortium name="The Broad Institute Genome Sequencing Center for Infectious Disease"/>
            <person name="Wu L."/>
            <person name="Ma J."/>
        </authorList>
    </citation>
    <scope>NUCLEOTIDE SEQUENCE [LARGE SCALE GENOMIC DNA]</scope>
    <source>
        <strain evidence="3">CGMCC 4.7382</strain>
    </source>
</reference>
<evidence type="ECO:0000313" key="3">
    <source>
        <dbReference type="Proteomes" id="UP001596540"/>
    </source>
</evidence>
<evidence type="ECO:0000313" key="2">
    <source>
        <dbReference type="EMBL" id="MFC7326154.1"/>
    </source>
</evidence>
<sequence length="147" mass="14612">MTLERGNAFTPVASATMIWPWGTATAAGAVLGAVDFLFSLNQGLGAIPSALGTAIIAFALVGGGVALLGKKGDRRARRYAGQYPWRFAMVPAAVGGAGSALLSFIAAALGGSFVLGLFGAIMSGVASAALIWVILGIIGMVAGNKSA</sequence>
<keyword evidence="3" id="KW-1185">Reference proteome</keyword>
<dbReference type="Proteomes" id="UP001596540">
    <property type="component" value="Unassembled WGS sequence"/>
</dbReference>
<accession>A0ABW2K9W9</accession>
<organism evidence="2 3">
    <name type="scientific">Marinactinospora rubrisoli</name>
    <dbReference type="NCBI Taxonomy" id="2715399"/>
    <lineage>
        <taxon>Bacteria</taxon>
        <taxon>Bacillati</taxon>
        <taxon>Actinomycetota</taxon>
        <taxon>Actinomycetes</taxon>
        <taxon>Streptosporangiales</taxon>
        <taxon>Nocardiopsidaceae</taxon>
        <taxon>Marinactinospora</taxon>
    </lineage>
</organism>
<dbReference type="EMBL" id="JBHTBH010000001">
    <property type="protein sequence ID" value="MFC7326154.1"/>
    <property type="molecule type" value="Genomic_DNA"/>
</dbReference>